<name>A0A6L2NF68_TANCI</name>
<sequence length="230" mass="26334">MKKEVIKLLDAKLIYPISDSPWFNPVHYVPKKDDMTVVTNEDNELIPARLVTGCRVCIDYRKLNDATRKDHFPLPIMDQMLKRLVKNEFYCLLVGFSGYFQITFDQQDQEKTTFTCAYGTFAYRRMPFGLCNAPGMFQRLLAKWVEAKALPTNDAQVVGKFLKSLFARFRTPGAIISGRGKNRASWSDKLDDALWAFHTAFKTPIGISSDYEDSRARGFILHSLELQSLA</sequence>
<keyword evidence="2" id="KW-0808">Transferase</keyword>
<dbReference type="PANTHER" id="PTHR24559:SF444">
    <property type="entry name" value="REVERSE TRANSCRIPTASE DOMAIN-CONTAINING PROTEIN"/>
    <property type="match status" value="1"/>
</dbReference>
<dbReference type="Pfam" id="PF00078">
    <property type="entry name" value="RVT_1"/>
    <property type="match status" value="1"/>
</dbReference>
<dbReference type="InterPro" id="IPR053134">
    <property type="entry name" value="RNA-dir_DNA_polymerase"/>
</dbReference>
<accession>A0A6L2NF68</accession>
<keyword evidence="2" id="KW-0548">Nucleotidyltransferase</keyword>
<organism evidence="2">
    <name type="scientific">Tanacetum cinerariifolium</name>
    <name type="common">Dalmatian daisy</name>
    <name type="synonym">Chrysanthemum cinerariifolium</name>
    <dbReference type="NCBI Taxonomy" id="118510"/>
    <lineage>
        <taxon>Eukaryota</taxon>
        <taxon>Viridiplantae</taxon>
        <taxon>Streptophyta</taxon>
        <taxon>Embryophyta</taxon>
        <taxon>Tracheophyta</taxon>
        <taxon>Spermatophyta</taxon>
        <taxon>Magnoliopsida</taxon>
        <taxon>eudicotyledons</taxon>
        <taxon>Gunneridae</taxon>
        <taxon>Pentapetalae</taxon>
        <taxon>asterids</taxon>
        <taxon>campanulids</taxon>
        <taxon>Asterales</taxon>
        <taxon>Asteraceae</taxon>
        <taxon>Asteroideae</taxon>
        <taxon>Anthemideae</taxon>
        <taxon>Anthemidinae</taxon>
        <taxon>Tanacetum</taxon>
    </lineage>
</organism>
<dbReference type="InterPro" id="IPR043128">
    <property type="entry name" value="Rev_trsase/Diguanyl_cyclase"/>
</dbReference>
<dbReference type="EMBL" id="BKCJ010008992">
    <property type="protein sequence ID" value="GEU84898.1"/>
    <property type="molecule type" value="Genomic_DNA"/>
</dbReference>
<dbReference type="CDD" id="cd01647">
    <property type="entry name" value="RT_LTR"/>
    <property type="match status" value="1"/>
</dbReference>
<protein>
    <submittedName>
        <fullName evidence="2">Reverse transcriptase domain-containing protein</fullName>
    </submittedName>
</protein>
<proteinExistence type="predicted"/>
<keyword evidence="2" id="KW-0695">RNA-directed DNA polymerase</keyword>
<feature type="domain" description="Reverse transcriptase" evidence="1">
    <location>
        <begin position="51"/>
        <end position="144"/>
    </location>
</feature>
<dbReference type="Gene3D" id="3.10.10.10">
    <property type="entry name" value="HIV Type 1 Reverse Transcriptase, subunit A, domain 1"/>
    <property type="match status" value="1"/>
</dbReference>
<reference evidence="2" key="1">
    <citation type="journal article" date="2019" name="Sci. Rep.">
        <title>Draft genome of Tanacetum cinerariifolium, the natural source of mosquito coil.</title>
        <authorList>
            <person name="Yamashiro T."/>
            <person name="Shiraishi A."/>
            <person name="Satake H."/>
            <person name="Nakayama K."/>
        </authorList>
    </citation>
    <scope>NUCLEOTIDE SEQUENCE</scope>
</reference>
<dbReference type="InterPro" id="IPR043502">
    <property type="entry name" value="DNA/RNA_pol_sf"/>
</dbReference>
<dbReference type="InterPro" id="IPR000477">
    <property type="entry name" value="RT_dom"/>
</dbReference>
<comment type="caution">
    <text evidence="2">The sequence shown here is derived from an EMBL/GenBank/DDBJ whole genome shotgun (WGS) entry which is preliminary data.</text>
</comment>
<dbReference type="PANTHER" id="PTHR24559">
    <property type="entry name" value="TRANSPOSON TY3-I GAG-POL POLYPROTEIN"/>
    <property type="match status" value="1"/>
</dbReference>
<evidence type="ECO:0000259" key="1">
    <source>
        <dbReference type="Pfam" id="PF00078"/>
    </source>
</evidence>
<gene>
    <name evidence="2" type="ORF">Tci_056876</name>
</gene>
<dbReference type="Gene3D" id="3.30.70.270">
    <property type="match status" value="1"/>
</dbReference>
<dbReference type="SUPFAM" id="SSF56672">
    <property type="entry name" value="DNA/RNA polymerases"/>
    <property type="match status" value="1"/>
</dbReference>
<evidence type="ECO:0000313" key="2">
    <source>
        <dbReference type="EMBL" id="GEU84898.1"/>
    </source>
</evidence>
<dbReference type="AlphaFoldDB" id="A0A6L2NF68"/>
<dbReference type="GO" id="GO:0003964">
    <property type="term" value="F:RNA-directed DNA polymerase activity"/>
    <property type="evidence" value="ECO:0007669"/>
    <property type="project" value="UniProtKB-KW"/>
</dbReference>